<keyword evidence="3" id="KW-1185">Reference proteome</keyword>
<sequence>MSALGEKNTGEAGHGSQKRGTQQAPRPATGPNTVPTVPLKMEPHDPGTNSRGAGNPRSGPSGRSTAGPIQLLSEWCQKHGFNPTWQLKPLPGDPGLATGNPEVEQRAPADAERSVYRTPRHPSLAPLSGYNHDRRRCQSPDSTPRA</sequence>
<organism evidence="2 3">
    <name type="scientific">Staphylotrichum longicolle</name>
    <dbReference type="NCBI Taxonomy" id="669026"/>
    <lineage>
        <taxon>Eukaryota</taxon>
        <taxon>Fungi</taxon>
        <taxon>Dikarya</taxon>
        <taxon>Ascomycota</taxon>
        <taxon>Pezizomycotina</taxon>
        <taxon>Sordariomycetes</taxon>
        <taxon>Sordariomycetidae</taxon>
        <taxon>Sordariales</taxon>
        <taxon>Chaetomiaceae</taxon>
        <taxon>Staphylotrichum</taxon>
    </lineage>
</organism>
<accession>A0AAD4F5N9</accession>
<feature type="compositionally biased region" description="Polar residues" evidence="1">
    <location>
        <begin position="18"/>
        <end position="35"/>
    </location>
</feature>
<name>A0AAD4F5N9_9PEZI</name>
<dbReference type="AlphaFoldDB" id="A0AAD4F5N9"/>
<evidence type="ECO:0000256" key="1">
    <source>
        <dbReference type="SAM" id="MobiDB-lite"/>
    </source>
</evidence>
<evidence type="ECO:0000313" key="3">
    <source>
        <dbReference type="Proteomes" id="UP001197093"/>
    </source>
</evidence>
<feature type="compositionally biased region" description="Basic and acidic residues" evidence="1">
    <location>
        <begin position="103"/>
        <end position="115"/>
    </location>
</feature>
<feature type="region of interest" description="Disordered" evidence="1">
    <location>
        <begin position="1"/>
        <end position="146"/>
    </location>
</feature>
<evidence type="ECO:0000313" key="2">
    <source>
        <dbReference type="EMBL" id="KAG7293496.1"/>
    </source>
</evidence>
<gene>
    <name evidence="2" type="ORF">NEMBOFW57_003548</name>
</gene>
<dbReference type="EMBL" id="JAHCVI010000001">
    <property type="protein sequence ID" value="KAG7293496.1"/>
    <property type="molecule type" value="Genomic_DNA"/>
</dbReference>
<dbReference type="Proteomes" id="UP001197093">
    <property type="component" value="Unassembled WGS sequence"/>
</dbReference>
<proteinExistence type="predicted"/>
<reference evidence="2" key="1">
    <citation type="submission" date="2023-02" db="EMBL/GenBank/DDBJ databases">
        <authorList>
            <person name="Palmer J.M."/>
        </authorList>
    </citation>
    <scope>NUCLEOTIDE SEQUENCE</scope>
    <source>
        <strain evidence="2">FW57</strain>
    </source>
</reference>
<protein>
    <submittedName>
        <fullName evidence="2">Uncharacterized protein</fullName>
    </submittedName>
</protein>
<comment type="caution">
    <text evidence="2">The sequence shown here is derived from an EMBL/GenBank/DDBJ whole genome shotgun (WGS) entry which is preliminary data.</text>
</comment>